<proteinExistence type="predicted"/>
<keyword evidence="7" id="KW-1185">Reference proteome</keyword>
<reference evidence="6 7" key="1">
    <citation type="journal article" date="2014" name="Int. J. Syst. Evol. Microbiol.">
        <title>Complete genome sequence of Corynebacterium casei LMG S-19264T (=DSM 44701T), isolated from a smear-ripened cheese.</title>
        <authorList>
            <consortium name="US DOE Joint Genome Institute (JGI-PGF)"/>
            <person name="Walter F."/>
            <person name="Albersmeier A."/>
            <person name="Kalinowski J."/>
            <person name="Ruckert C."/>
        </authorList>
    </citation>
    <scope>NUCLEOTIDE SEQUENCE [LARGE SCALE GENOMIC DNA]</scope>
    <source>
        <strain evidence="6 7">KCTC 23968</strain>
    </source>
</reference>
<dbReference type="PANTHER" id="PTHR19211">
    <property type="entry name" value="ATP-BINDING TRANSPORT PROTEIN-RELATED"/>
    <property type="match status" value="1"/>
</dbReference>
<dbReference type="SMART" id="SM00382">
    <property type="entry name" value="AAA"/>
    <property type="match status" value="2"/>
</dbReference>
<dbReference type="GO" id="GO:0016740">
    <property type="term" value="F:transferase activity"/>
    <property type="evidence" value="ECO:0007669"/>
    <property type="project" value="UniProtKB-KW"/>
</dbReference>
<evidence type="ECO:0000256" key="3">
    <source>
        <dbReference type="ARBA" id="ARBA00022840"/>
    </source>
</evidence>
<dbReference type="Pfam" id="PF12848">
    <property type="entry name" value="ABC_tran_Xtn"/>
    <property type="match status" value="1"/>
</dbReference>
<feature type="compositionally biased region" description="Basic and acidic residues" evidence="4">
    <location>
        <begin position="532"/>
        <end position="545"/>
    </location>
</feature>
<dbReference type="PROSITE" id="PS50893">
    <property type="entry name" value="ABC_TRANSPORTER_2"/>
    <property type="match status" value="2"/>
</dbReference>
<organism evidence="6 7">
    <name type="scientific">Litorimonas cladophorae</name>
    <dbReference type="NCBI Taxonomy" id="1220491"/>
    <lineage>
        <taxon>Bacteria</taxon>
        <taxon>Pseudomonadati</taxon>
        <taxon>Pseudomonadota</taxon>
        <taxon>Alphaproteobacteria</taxon>
        <taxon>Maricaulales</taxon>
        <taxon>Robiginitomaculaceae</taxon>
    </lineage>
</organism>
<dbReference type="InterPro" id="IPR017871">
    <property type="entry name" value="ABC_transporter-like_CS"/>
</dbReference>
<evidence type="ECO:0000256" key="2">
    <source>
        <dbReference type="ARBA" id="ARBA00022741"/>
    </source>
</evidence>
<dbReference type="GO" id="GO:0016887">
    <property type="term" value="F:ATP hydrolysis activity"/>
    <property type="evidence" value="ECO:0007669"/>
    <property type="project" value="InterPro"/>
</dbReference>
<dbReference type="Pfam" id="PF00005">
    <property type="entry name" value="ABC_tran"/>
    <property type="match status" value="2"/>
</dbReference>
<keyword evidence="2" id="KW-0547">Nucleotide-binding</keyword>
<dbReference type="InterPro" id="IPR032781">
    <property type="entry name" value="ABC_tran_Xtn"/>
</dbReference>
<accession>A0A918KBT3</accession>
<keyword evidence="1" id="KW-0677">Repeat</keyword>
<gene>
    <name evidence="6" type="ORF">GCM10011309_01470</name>
</gene>
<dbReference type="PROSITE" id="PS00211">
    <property type="entry name" value="ABC_TRANSPORTER_1"/>
    <property type="match status" value="1"/>
</dbReference>
<evidence type="ECO:0000259" key="5">
    <source>
        <dbReference type="PROSITE" id="PS50893"/>
    </source>
</evidence>
<dbReference type="GO" id="GO:0005524">
    <property type="term" value="F:ATP binding"/>
    <property type="evidence" value="ECO:0007669"/>
    <property type="project" value="UniProtKB-KW"/>
</dbReference>
<dbReference type="InterPro" id="IPR003593">
    <property type="entry name" value="AAA+_ATPase"/>
</dbReference>
<dbReference type="AlphaFoldDB" id="A0A918KBT3"/>
<evidence type="ECO:0000313" key="7">
    <source>
        <dbReference type="Proteomes" id="UP000600865"/>
    </source>
</evidence>
<feature type="region of interest" description="Disordered" evidence="4">
    <location>
        <begin position="532"/>
        <end position="553"/>
    </location>
</feature>
<evidence type="ECO:0000256" key="1">
    <source>
        <dbReference type="ARBA" id="ARBA00022737"/>
    </source>
</evidence>
<evidence type="ECO:0000313" key="6">
    <source>
        <dbReference type="EMBL" id="GGX56414.1"/>
    </source>
</evidence>
<dbReference type="PANTHER" id="PTHR19211:SF14">
    <property type="entry name" value="ATP-BINDING CASSETTE SUB-FAMILY F MEMBER 1"/>
    <property type="match status" value="1"/>
</dbReference>
<comment type="caution">
    <text evidence="6">The sequence shown here is derived from an EMBL/GenBank/DDBJ whole genome shotgun (WGS) entry which is preliminary data.</text>
</comment>
<dbReference type="CDD" id="cd03221">
    <property type="entry name" value="ABCF_EF-3"/>
    <property type="match status" value="2"/>
</dbReference>
<dbReference type="InterPro" id="IPR003439">
    <property type="entry name" value="ABC_transporter-like_ATP-bd"/>
</dbReference>
<dbReference type="EMBL" id="BMYV01000001">
    <property type="protein sequence ID" value="GGX56414.1"/>
    <property type="molecule type" value="Genomic_DNA"/>
</dbReference>
<dbReference type="RefSeq" id="WP_189579967.1">
    <property type="nucleotide sequence ID" value="NZ_BMYV01000001.1"/>
</dbReference>
<dbReference type="InterPro" id="IPR027417">
    <property type="entry name" value="P-loop_NTPase"/>
</dbReference>
<keyword evidence="3" id="KW-0067">ATP-binding</keyword>
<feature type="domain" description="ABC transporter" evidence="5">
    <location>
        <begin position="2"/>
        <end position="243"/>
    </location>
</feature>
<sequence length="639" mass="71175">MLHINDLTYRIEGRLLFEQATLAINEGHKVGLVGRNGTGKSTLFRLIKSEISPDDGEINLRKNMKLGVVDQEVPSGPQSLIDTVLDADIERKSLLAEAETATDPMRIAAIHTRLSDIDAYSAEARGASILAGLGFSAEEQLKPCSDFSGGWRMRVALAAMLFAQPDLLLLDEPTNYLDVEGAVWLEAHIRKYSGTVLVISHDRDFLNTAVTHIAHLRGGKLYGYTGNYDIFERQLAERNRLDMSLMAKQENERRHLEAFVNRFKAKASKAKQAQSRVKKLAKMQPVATIINDPIAPITLQGPERQLSPPIVRFDEVALGYQNAGQDDFVVLRKVNQRIDPDDRIGILGKNGQGKSTFAKAIMGELEPLLLDPAKPGFIKKNKKLRIGYFAQHQIDALNPRASAYDHVVELMPDATEAQRRARLAGFGLGTKNAETPAGDLSGGEKARLLFSLIGFHKPHLLVLDEPANHLDIDSRAELIRSLNNYEGAVVVISHDRNLLEAVVDRLWLVDSGSVSSFDGSLDDYRKLQLEKTKTTKKQKTSEDNSRKRHRQDRARAIQEIAPLKRETETLETQIAKAQASLKTIDTRLATEDLFTTNPDEAVALSQQRAKTETLIESLELDWFAALEKYEAAREREGLD</sequence>
<dbReference type="InterPro" id="IPR037118">
    <property type="entry name" value="Val-tRNA_synth_C_sf"/>
</dbReference>
<name>A0A918KBT3_9PROT</name>
<keyword evidence="6" id="KW-0808">Transferase</keyword>
<feature type="domain" description="ABC transporter" evidence="5">
    <location>
        <begin position="311"/>
        <end position="536"/>
    </location>
</feature>
<dbReference type="InterPro" id="IPR050611">
    <property type="entry name" value="ABCF"/>
</dbReference>
<dbReference type="Gene3D" id="3.40.50.300">
    <property type="entry name" value="P-loop containing nucleotide triphosphate hydrolases"/>
    <property type="match status" value="2"/>
</dbReference>
<dbReference type="Gene3D" id="1.10.287.380">
    <property type="entry name" value="Valyl-tRNA synthetase, C-terminal domain"/>
    <property type="match status" value="1"/>
</dbReference>
<dbReference type="SUPFAM" id="SSF52540">
    <property type="entry name" value="P-loop containing nucleoside triphosphate hydrolases"/>
    <property type="match status" value="2"/>
</dbReference>
<protein>
    <submittedName>
        <fullName evidence="6">Glycosyl transferase family 1</fullName>
    </submittedName>
</protein>
<evidence type="ECO:0000256" key="4">
    <source>
        <dbReference type="SAM" id="MobiDB-lite"/>
    </source>
</evidence>
<dbReference type="FunFam" id="3.40.50.300:FF:000011">
    <property type="entry name" value="Putative ABC transporter ATP-binding component"/>
    <property type="match status" value="1"/>
</dbReference>
<dbReference type="Proteomes" id="UP000600865">
    <property type="component" value="Unassembled WGS sequence"/>
</dbReference>